<dbReference type="InterPro" id="IPR015422">
    <property type="entry name" value="PyrdxlP-dep_Trfase_small"/>
</dbReference>
<comment type="cofactor">
    <cofactor evidence="1 9">
        <name>pyridoxal 5'-phosphate</name>
        <dbReference type="ChEBI" id="CHEBI:597326"/>
    </cofactor>
</comment>
<evidence type="ECO:0000256" key="4">
    <source>
        <dbReference type="ARBA" id="ARBA00011738"/>
    </source>
</evidence>
<keyword evidence="5 9" id="KW-0032">Aminotransferase</keyword>
<dbReference type="InterPro" id="IPR015421">
    <property type="entry name" value="PyrdxlP-dep_Trfase_major"/>
</dbReference>
<dbReference type="Gene3D" id="3.40.640.10">
    <property type="entry name" value="Type I PLP-dependent aspartate aminotransferase-like (Major domain)"/>
    <property type="match status" value="1"/>
</dbReference>
<dbReference type="PROSITE" id="PS00599">
    <property type="entry name" value="AA_TRANSFER_CLASS_2"/>
    <property type="match status" value="1"/>
</dbReference>
<evidence type="ECO:0000256" key="1">
    <source>
        <dbReference type="ARBA" id="ARBA00001933"/>
    </source>
</evidence>
<dbReference type="PANTHER" id="PTHR43643:SF3">
    <property type="entry name" value="HISTIDINOL-PHOSPHATE AMINOTRANSFERASE"/>
    <property type="match status" value="1"/>
</dbReference>
<dbReference type="KEGG" id="ome:OLMES_3473"/>
<accession>A0A1Y0IAH6</accession>
<dbReference type="SUPFAM" id="SSF53383">
    <property type="entry name" value="PLP-dependent transferases"/>
    <property type="match status" value="1"/>
</dbReference>
<dbReference type="EMBL" id="CP021425">
    <property type="protein sequence ID" value="ARU57508.1"/>
    <property type="molecule type" value="Genomic_DNA"/>
</dbReference>
<evidence type="ECO:0000256" key="5">
    <source>
        <dbReference type="ARBA" id="ARBA00022576"/>
    </source>
</evidence>
<organism evidence="11 12">
    <name type="scientific">Oleiphilus messinensis</name>
    <dbReference type="NCBI Taxonomy" id="141451"/>
    <lineage>
        <taxon>Bacteria</taxon>
        <taxon>Pseudomonadati</taxon>
        <taxon>Pseudomonadota</taxon>
        <taxon>Gammaproteobacteria</taxon>
        <taxon>Oceanospirillales</taxon>
        <taxon>Oleiphilaceae</taxon>
        <taxon>Oleiphilus</taxon>
    </lineage>
</organism>
<evidence type="ECO:0000256" key="3">
    <source>
        <dbReference type="ARBA" id="ARBA00007970"/>
    </source>
</evidence>
<feature type="domain" description="Aminotransferase class I/classII large" evidence="10">
    <location>
        <begin position="36"/>
        <end position="360"/>
    </location>
</feature>
<dbReference type="Gene3D" id="3.90.1150.10">
    <property type="entry name" value="Aspartate Aminotransferase, domain 1"/>
    <property type="match status" value="1"/>
</dbReference>
<comment type="catalytic activity">
    <reaction evidence="8 9">
        <text>L-histidinol phosphate + 2-oxoglutarate = 3-(imidazol-4-yl)-2-oxopropyl phosphate + L-glutamate</text>
        <dbReference type="Rhea" id="RHEA:23744"/>
        <dbReference type="ChEBI" id="CHEBI:16810"/>
        <dbReference type="ChEBI" id="CHEBI:29985"/>
        <dbReference type="ChEBI" id="CHEBI:57766"/>
        <dbReference type="ChEBI" id="CHEBI:57980"/>
        <dbReference type="EC" id="2.6.1.9"/>
    </reaction>
</comment>
<gene>
    <name evidence="9" type="primary">hisC</name>
    <name evidence="11" type="ORF">OLMES_3473</name>
</gene>
<comment type="subunit">
    <text evidence="4 9">Homodimer.</text>
</comment>
<evidence type="ECO:0000256" key="2">
    <source>
        <dbReference type="ARBA" id="ARBA00005011"/>
    </source>
</evidence>
<dbReference type="NCBIfam" id="TIGR01141">
    <property type="entry name" value="hisC"/>
    <property type="match status" value="1"/>
</dbReference>
<keyword evidence="9" id="KW-0028">Amino-acid biosynthesis</keyword>
<reference evidence="11 12" key="1">
    <citation type="submission" date="2017-05" db="EMBL/GenBank/DDBJ databases">
        <title>Genomic insights into alkan degradation activity of Oleiphilus messinensis.</title>
        <authorList>
            <person name="Kozyavkin S.A."/>
            <person name="Slesarev A.I."/>
            <person name="Golyshin P.N."/>
            <person name="Korzhenkov A."/>
            <person name="Golyshina O.N."/>
            <person name="Toshchakov S.V."/>
        </authorList>
    </citation>
    <scope>NUCLEOTIDE SEQUENCE [LARGE SCALE GENOMIC DNA]</scope>
    <source>
        <strain evidence="11 12">ME102</strain>
    </source>
</reference>
<sequence length="369" mass="39833">MTCDYKALAVAGVQGLTPYTPGKPEDEVKRELGLEKIFKLASNENPLGPSPRAVQAIKDALPSISRYPDGSGYQLKQALSKFYGIDEKQITLGNGSNDVLELIVRAYAGPGDEVVFSQYAFAVYPLAAKAAGAVGVAVPAEGWGHDLNGIAAALTEKTKLVFLANPNNPTGTWFSESQLRAFLTKVPEDIVVVLDEAYCEYISEPDYPDGVALLQSHPNLIVTRTFSKAWGLAALRIGYAVSGSDIADILNRVRQPFNVDTLAQVAALASLADVDYLKQSIENNRAGMQQVTNRLQSLGVAYIDSVGNFVCIEVGDDAADIYQRLLLEGVIVRPVANYGMPRHLRVSIGLPEENEAFLNALETILFPNS</sequence>
<dbReference type="OrthoDB" id="9813612at2"/>
<evidence type="ECO:0000256" key="8">
    <source>
        <dbReference type="ARBA" id="ARBA00047481"/>
    </source>
</evidence>
<dbReference type="CDD" id="cd00609">
    <property type="entry name" value="AAT_like"/>
    <property type="match status" value="1"/>
</dbReference>
<keyword evidence="12" id="KW-1185">Reference proteome</keyword>
<dbReference type="InterPro" id="IPR005861">
    <property type="entry name" value="HisP_aminotrans"/>
</dbReference>
<evidence type="ECO:0000256" key="7">
    <source>
        <dbReference type="ARBA" id="ARBA00022898"/>
    </source>
</evidence>
<dbReference type="GO" id="GO:0004400">
    <property type="term" value="F:histidinol-phosphate transaminase activity"/>
    <property type="evidence" value="ECO:0007669"/>
    <property type="project" value="UniProtKB-UniRule"/>
</dbReference>
<dbReference type="UniPathway" id="UPA00031">
    <property type="reaction ID" value="UER00012"/>
</dbReference>
<dbReference type="EC" id="2.6.1.9" evidence="9"/>
<keyword evidence="6 9" id="KW-0808">Transferase</keyword>
<dbReference type="Proteomes" id="UP000196027">
    <property type="component" value="Chromosome"/>
</dbReference>
<dbReference type="RefSeq" id="WP_087462400.1">
    <property type="nucleotide sequence ID" value="NZ_CP021425.1"/>
</dbReference>
<dbReference type="GO" id="GO:0000105">
    <property type="term" value="P:L-histidine biosynthetic process"/>
    <property type="evidence" value="ECO:0007669"/>
    <property type="project" value="UniProtKB-UniRule"/>
</dbReference>
<comment type="pathway">
    <text evidence="2 9">Amino-acid biosynthesis; L-histidine biosynthesis; L-histidine from 5-phospho-alpha-D-ribose 1-diphosphate: step 7/9.</text>
</comment>
<keyword evidence="7 9" id="KW-0663">Pyridoxal phosphate</keyword>
<dbReference type="GO" id="GO:0030170">
    <property type="term" value="F:pyridoxal phosphate binding"/>
    <property type="evidence" value="ECO:0007669"/>
    <property type="project" value="InterPro"/>
</dbReference>
<dbReference type="HAMAP" id="MF_01023">
    <property type="entry name" value="HisC_aminotrans_2"/>
    <property type="match status" value="1"/>
</dbReference>
<evidence type="ECO:0000259" key="10">
    <source>
        <dbReference type="Pfam" id="PF00155"/>
    </source>
</evidence>
<evidence type="ECO:0000256" key="6">
    <source>
        <dbReference type="ARBA" id="ARBA00022679"/>
    </source>
</evidence>
<name>A0A1Y0IAH6_9GAMM</name>
<dbReference type="PANTHER" id="PTHR43643">
    <property type="entry name" value="HISTIDINOL-PHOSPHATE AMINOTRANSFERASE 2"/>
    <property type="match status" value="1"/>
</dbReference>
<dbReference type="InterPro" id="IPR050106">
    <property type="entry name" value="HistidinolP_aminotransfase"/>
</dbReference>
<dbReference type="InterPro" id="IPR004839">
    <property type="entry name" value="Aminotransferase_I/II_large"/>
</dbReference>
<evidence type="ECO:0000313" key="12">
    <source>
        <dbReference type="Proteomes" id="UP000196027"/>
    </source>
</evidence>
<dbReference type="AlphaFoldDB" id="A0A1Y0IAH6"/>
<comment type="similarity">
    <text evidence="3 9">Belongs to the class-II pyridoxal-phosphate-dependent aminotransferase family. Histidinol-phosphate aminotransferase subfamily.</text>
</comment>
<protein>
    <recommendedName>
        <fullName evidence="9">Histidinol-phosphate aminotransferase</fullName>
        <ecNumber evidence="9">2.6.1.9</ecNumber>
    </recommendedName>
    <alternativeName>
        <fullName evidence="9">Imidazole acetol-phosphate transaminase</fullName>
    </alternativeName>
</protein>
<dbReference type="InterPro" id="IPR015424">
    <property type="entry name" value="PyrdxlP-dep_Trfase"/>
</dbReference>
<dbReference type="InterPro" id="IPR001917">
    <property type="entry name" value="Aminotrans_II_pyridoxalP_BS"/>
</dbReference>
<evidence type="ECO:0000313" key="11">
    <source>
        <dbReference type="EMBL" id="ARU57508.1"/>
    </source>
</evidence>
<keyword evidence="9" id="KW-0368">Histidine biosynthesis</keyword>
<dbReference type="Pfam" id="PF00155">
    <property type="entry name" value="Aminotran_1_2"/>
    <property type="match status" value="1"/>
</dbReference>
<proteinExistence type="inferred from homology"/>
<feature type="modified residue" description="N6-(pyridoxal phosphate)lysine" evidence="9">
    <location>
        <position position="228"/>
    </location>
</feature>
<evidence type="ECO:0000256" key="9">
    <source>
        <dbReference type="HAMAP-Rule" id="MF_01023"/>
    </source>
</evidence>